<evidence type="ECO:0000313" key="1">
    <source>
        <dbReference type="EMBL" id="KAF3457161.1"/>
    </source>
</evidence>
<dbReference type="SUPFAM" id="SSF52047">
    <property type="entry name" value="RNI-like"/>
    <property type="match status" value="1"/>
</dbReference>
<dbReference type="AlphaFoldDB" id="A0A8K0MSE1"/>
<keyword evidence="2" id="KW-1185">Reference proteome</keyword>
<evidence type="ECO:0000313" key="2">
    <source>
        <dbReference type="Proteomes" id="UP000796880"/>
    </source>
</evidence>
<comment type="caution">
    <text evidence="1">The sequence shown here is derived from an EMBL/GenBank/DDBJ whole genome shotgun (WGS) entry which is preliminary data.</text>
</comment>
<organism evidence="1 2">
    <name type="scientific">Rhamnella rubrinervis</name>
    <dbReference type="NCBI Taxonomy" id="2594499"/>
    <lineage>
        <taxon>Eukaryota</taxon>
        <taxon>Viridiplantae</taxon>
        <taxon>Streptophyta</taxon>
        <taxon>Embryophyta</taxon>
        <taxon>Tracheophyta</taxon>
        <taxon>Spermatophyta</taxon>
        <taxon>Magnoliopsida</taxon>
        <taxon>eudicotyledons</taxon>
        <taxon>Gunneridae</taxon>
        <taxon>Pentapetalae</taxon>
        <taxon>rosids</taxon>
        <taxon>fabids</taxon>
        <taxon>Rosales</taxon>
        <taxon>Rhamnaceae</taxon>
        <taxon>rhamnoid group</taxon>
        <taxon>Rhamneae</taxon>
        <taxon>Rhamnella</taxon>
    </lineage>
</organism>
<gene>
    <name evidence="1" type="ORF">FNV43_RR01818</name>
</gene>
<reference evidence="1" key="1">
    <citation type="submission" date="2020-03" db="EMBL/GenBank/DDBJ databases">
        <title>A high-quality chromosome-level genome assembly of a woody plant with both climbing and erect habits, Rhamnella rubrinervis.</title>
        <authorList>
            <person name="Lu Z."/>
            <person name="Yang Y."/>
            <person name="Zhu X."/>
            <person name="Sun Y."/>
        </authorList>
    </citation>
    <scope>NUCLEOTIDE SEQUENCE</scope>
    <source>
        <strain evidence="1">BYM</strain>
        <tissue evidence="1">Leaf</tissue>
    </source>
</reference>
<dbReference type="Proteomes" id="UP000796880">
    <property type="component" value="Unassembled WGS sequence"/>
</dbReference>
<name>A0A8K0MSE1_9ROSA</name>
<protein>
    <submittedName>
        <fullName evidence="1">Uncharacterized protein</fullName>
    </submittedName>
</protein>
<proteinExistence type="predicted"/>
<accession>A0A8K0MSE1</accession>
<dbReference type="EMBL" id="VOIH02000001">
    <property type="protein sequence ID" value="KAF3457161.1"/>
    <property type="molecule type" value="Genomic_DNA"/>
</dbReference>
<sequence>MLNFALQSEVQALKLDFGERLGPFKDMYCLPEAIFSAKGITSLDLRGLRLGHPHVTLSCPSIENFRLEDCYGFTTPTGVEHVTFRGTVLHDEYEMNIASCYKSIKVSELIAVTIGEEWLETNSCVLHNVEKLILTHCNIEWSNSRLYLDKLKSVVVCEGYITVADEIEAPNLASFEFWSSIGRACPAGIFSILSITSLLKNMGTVELVDSVLWFAPRPNIISITTPDRPLIRSIKFTREDEPVKCGRGNSFEEVILENFDDKDNFSLETYFSETCKVVRFVNNINATNRPRKNYGLAERSRRYRGLHL</sequence>